<dbReference type="EMBL" id="VSRR010008386">
    <property type="protein sequence ID" value="MPC48632.1"/>
    <property type="molecule type" value="Genomic_DNA"/>
</dbReference>
<comment type="caution">
    <text evidence="1">The sequence shown here is derived from an EMBL/GenBank/DDBJ whole genome shotgun (WGS) entry which is preliminary data.</text>
</comment>
<name>A0A5B7FQ60_PORTR</name>
<keyword evidence="2" id="KW-1185">Reference proteome</keyword>
<accession>A0A5B7FQ60</accession>
<gene>
    <name evidence="1" type="ORF">E2C01_042414</name>
</gene>
<sequence>MDTSHHSLQAPKYISIASLLSPYPAKSPPTYRYKHIQTRSPPRSLPNLFTTTTFPHSLHKKRKSDTYFFFAAIRLSDTYLWQARVSQRWSFCTEQDNPALALAQPPVLPFATYT</sequence>
<evidence type="ECO:0000313" key="1">
    <source>
        <dbReference type="EMBL" id="MPC48632.1"/>
    </source>
</evidence>
<reference evidence="1 2" key="1">
    <citation type="submission" date="2019-05" db="EMBL/GenBank/DDBJ databases">
        <title>Another draft genome of Portunus trituberculatus and its Hox gene families provides insights of decapod evolution.</title>
        <authorList>
            <person name="Jeong J.-H."/>
            <person name="Song I."/>
            <person name="Kim S."/>
            <person name="Choi T."/>
            <person name="Kim D."/>
            <person name="Ryu S."/>
            <person name="Kim W."/>
        </authorList>
    </citation>
    <scope>NUCLEOTIDE SEQUENCE [LARGE SCALE GENOMIC DNA]</scope>
    <source>
        <tissue evidence="1">Muscle</tissue>
    </source>
</reference>
<protein>
    <submittedName>
        <fullName evidence="1">Uncharacterized protein</fullName>
    </submittedName>
</protein>
<proteinExistence type="predicted"/>
<evidence type="ECO:0000313" key="2">
    <source>
        <dbReference type="Proteomes" id="UP000324222"/>
    </source>
</evidence>
<dbReference type="AlphaFoldDB" id="A0A5B7FQ60"/>
<organism evidence="1 2">
    <name type="scientific">Portunus trituberculatus</name>
    <name type="common">Swimming crab</name>
    <name type="synonym">Neptunus trituberculatus</name>
    <dbReference type="NCBI Taxonomy" id="210409"/>
    <lineage>
        <taxon>Eukaryota</taxon>
        <taxon>Metazoa</taxon>
        <taxon>Ecdysozoa</taxon>
        <taxon>Arthropoda</taxon>
        <taxon>Crustacea</taxon>
        <taxon>Multicrustacea</taxon>
        <taxon>Malacostraca</taxon>
        <taxon>Eumalacostraca</taxon>
        <taxon>Eucarida</taxon>
        <taxon>Decapoda</taxon>
        <taxon>Pleocyemata</taxon>
        <taxon>Brachyura</taxon>
        <taxon>Eubrachyura</taxon>
        <taxon>Portunoidea</taxon>
        <taxon>Portunidae</taxon>
        <taxon>Portuninae</taxon>
        <taxon>Portunus</taxon>
    </lineage>
</organism>
<dbReference type="Proteomes" id="UP000324222">
    <property type="component" value="Unassembled WGS sequence"/>
</dbReference>